<feature type="domain" description="Fe/B12 periplasmic-binding" evidence="2">
    <location>
        <begin position="42"/>
        <end position="296"/>
    </location>
</feature>
<accession>C4WL20</accession>
<dbReference type="PANTHER" id="PTHR30535:SF4">
    <property type="entry name" value="HEMIN-BINDING PERIPLASMIC PROTEIN HMUT"/>
    <property type="match status" value="1"/>
</dbReference>
<dbReference type="PANTHER" id="PTHR30535">
    <property type="entry name" value="VITAMIN B12-BINDING PROTEIN"/>
    <property type="match status" value="1"/>
</dbReference>
<dbReference type="PROSITE" id="PS50983">
    <property type="entry name" value="FE_B12_PBP"/>
    <property type="match status" value="1"/>
</dbReference>
<dbReference type="HOGENOM" id="CLU_038034_6_0_5"/>
<name>C4WL20_9HYPH</name>
<evidence type="ECO:0000313" key="4">
    <source>
        <dbReference type="Proteomes" id="UP000004386"/>
    </source>
</evidence>
<proteinExistence type="predicted"/>
<dbReference type="InterPro" id="IPR002491">
    <property type="entry name" value="ABC_transptr_periplasmic_BD"/>
</dbReference>
<protein>
    <submittedName>
        <fullName evidence="3">Periplasmic binding protein</fullName>
    </submittedName>
</protein>
<dbReference type="SUPFAM" id="SSF53807">
    <property type="entry name" value="Helical backbone' metal receptor"/>
    <property type="match status" value="1"/>
</dbReference>
<dbReference type="AlphaFoldDB" id="C4WL20"/>
<dbReference type="Gene3D" id="3.40.50.1980">
    <property type="entry name" value="Nitrogenase molybdenum iron protein domain"/>
    <property type="match status" value="2"/>
</dbReference>
<dbReference type="InterPro" id="IPR050902">
    <property type="entry name" value="ABC_Transporter_SBP"/>
</dbReference>
<evidence type="ECO:0000313" key="3">
    <source>
        <dbReference type="EMBL" id="EEQ93554.1"/>
    </source>
</evidence>
<dbReference type="CDD" id="cd01149">
    <property type="entry name" value="HutB"/>
    <property type="match status" value="1"/>
</dbReference>
<reference evidence="3 4" key="1">
    <citation type="submission" date="2009-05" db="EMBL/GenBank/DDBJ databases">
        <authorList>
            <person name="Setubal J.C."/>
            <person name="Boyle S."/>
            <person name="Crasta O.R."/>
            <person name="Gillespie J.J."/>
            <person name="Kenyon R.W."/>
            <person name="Lu J."/>
            <person name="Mane S."/>
            <person name="Nagrani S."/>
            <person name="Shallom J.M."/>
            <person name="Shallom S."/>
            <person name="Shukla M."/>
            <person name="Snyder E.E."/>
            <person name="Sobral B.W."/>
            <person name="Wattam A.R."/>
            <person name="Will R."/>
            <person name="Williams K."/>
            <person name="Yoo H."/>
            <person name="Munk C."/>
            <person name="Tapia R."/>
            <person name="Green L."/>
            <person name="Rogers Y."/>
            <person name="Detter J.C."/>
            <person name="Bruce D."/>
            <person name="Brettin T.S."/>
            <person name="Tsolis R."/>
        </authorList>
    </citation>
    <scope>NUCLEOTIDE SEQUENCE [LARGE SCALE GENOMIC DNA]</scope>
    <source>
        <strain evidence="3 4">LMG 3301</strain>
    </source>
</reference>
<feature type="signal peptide" evidence="1">
    <location>
        <begin position="1"/>
        <end position="31"/>
    </location>
</feature>
<feature type="chain" id="PRO_5002943757" evidence="1">
    <location>
        <begin position="32"/>
        <end position="299"/>
    </location>
</feature>
<organism evidence="3 4">
    <name type="scientific">Brucella intermedia LMG 3301</name>
    <dbReference type="NCBI Taxonomy" id="641118"/>
    <lineage>
        <taxon>Bacteria</taxon>
        <taxon>Pseudomonadati</taxon>
        <taxon>Pseudomonadota</taxon>
        <taxon>Alphaproteobacteria</taxon>
        <taxon>Hyphomicrobiales</taxon>
        <taxon>Brucellaceae</taxon>
        <taxon>Brucella/Ochrobactrum group</taxon>
        <taxon>Brucella</taxon>
    </lineage>
</organism>
<sequence>MTAMSFISLRLRHGAALVAIALSLATGAASADTVDRFTDTSRIVSVGGSLTEIVYALGAENMLAGRDQTSVYPEAVKKLADVGYMRQLAPEGVLSVNPTGILLLEGSGPQDTLDVLKKASVPMIVVPETFTGESVVRKIEIVGKALGLEDRARTLAAEISSDIEAAEKAAAGHNPRRRVLFVLSAPGGRLMASGTGTAADGMIKLAGGENVISEYHGYKQLTDEAVEKAAPDMILIMDTGADGMTPESLMKNPVIAATPAGRNGNIVSMEASYLLGFGPRTGAAIRDLSAKLYGAPAGQ</sequence>
<evidence type="ECO:0000259" key="2">
    <source>
        <dbReference type="PROSITE" id="PS50983"/>
    </source>
</evidence>
<comment type="caution">
    <text evidence="3">The sequence shown here is derived from an EMBL/GenBank/DDBJ whole genome shotgun (WGS) entry which is preliminary data.</text>
</comment>
<dbReference type="EMBL" id="ACQA01000002">
    <property type="protein sequence ID" value="EEQ93554.1"/>
    <property type="molecule type" value="Genomic_DNA"/>
</dbReference>
<gene>
    <name evidence="3" type="ORF">OINT_2000713</name>
</gene>
<evidence type="ECO:0000256" key="1">
    <source>
        <dbReference type="SAM" id="SignalP"/>
    </source>
</evidence>
<dbReference type="Pfam" id="PF01497">
    <property type="entry name" value="Peripla_BP_2"/>
    <property type="match status" value="1"/>
</dbReference>
<keyword evidence="1" id="KW-0732">Signal</keyword>
<dbReference type="Proteomes" id="UP000004386">
    <property type="component" value="Unassembled WGS sequence"/>
</dbReference>